<dbReference type="GO" id="GO:0008270">
    <property type="term" value="F:zinc ion binding"/>
    <property type="evidence" value="ECO:0007669"/>
    <property type="project" value="UniProtKB-KW"/>
</dbReference>
<reference evidence="8" key="1">
    <citation type="submission" date="2014-03" db="EMBL/GenBank/DDBJ databases">
        <authorList>
            <person name="Aksoy S."/>
            <person name="Warren W."/>
            <person name="Wilson R.K."/>
        </authorList>
    </citation>
    <scope>NUCLEOTIDE SEQUENCE [LARGE SCALE GENOMIC DNA]</scope>
    <source>
        <strain evidence="8">IAEA</strain>
    </source>
</reference>
<dbReference type="InterPro" id="IPR017907">
    <property type="entry name" value="Znf_RING_CS"/>
</dbReference>
<feature type="coiled-coil region" evidence="5">
    <location>
        <begin position="90"/>
        <end position="138"/>
    </location>
</feature>
<organism evidence="7 8">
    <name type="scientific">Glossina pallidipes</name>
    <name type="common">Tsetse fly</name>
    <dbReference type="NCBI Taxonomy" id="7398"/>
    <lineage>
        <taxon>Eukaryota</taxon>
        <taxon>Metazoa</taxon>
        <taxon>Ecdysozoa</taxon>
        <taxon>Arthropoda</taxon>
        <taxon>Hexapoda</taxon>
        <taxon>Insecta</taxon>
        <taxon>Pterygota</taxon>
        <taxon>Neoptera</taxon>
        <taxon>Endopterygota</taxon>
        <taxon>Diptera</taxon>
        <taxon>Brachycera</taxon>
        <taxon>Muscomorpha</taxon>
        <taxon>Hippoboscoidea</taxon>
        <taxon>Glossinidae</taxon>
        <taxon>Glossina</taxon>
    </lineage>
</organism>
<feature type="domain" description="RING-type" evidence="6">
    <location>
        <begin position="6"/>
        <end position="37"/>
    </location>
</feature>
<dbReference type="GO" id="GO:0007129">
    <property type="term" value="P:homologous chromosome pairing at meiosis"/>
    <property type="evidence" value="ECO:0007669"/>
    <property type="project" value="TreeGrafter"/>
</dbReference>
<keyword evidence="3" id="KW-0862">Zinc</keyword>
<dbReference type="AlphaFoldDB" id="A0A1A9ZZQ6"/>
<reference evidence="7" key="2">
    <citation type="submission" date="2020-05" db="UniProtKB">
        <authorList>
            <consortium name="EnsemblMetazoa"/>
        </authorList>
    </citation>
    <scope>IDENTIFICATION</scope>
    <source>
        <strain evidence="7">IAEA</strain>
    </source>
</reference>
<protein>
    <submittedName>
        <fullName evidence="7">RING-type domain-containing protein</fullName>
    </submittedName>
</protein>
<dbReference type="PROSITE" id="PS00518">
    <property type="entry name" value="ZF_RING_1"/>
    <property type="match status" value="1"/>
</dbReference>
<evidence type="ECO:0000256" key="5">
    <source>
        <dbReference type="SAM" id="Coils"/>
    </source>
</evidence>
<keyword evidence="1" id="KW-0479">Metal-binding</keyword>
<dbReference type="PANTHER" id="PTHR22663:SF17">
    <property type="entry name" value="RING FINGER PROTEIN NARYA-RELATED"/>
    <property type="match status" value="1"/>
</dbReference>
<dbReference type="GO" id="GO:0000795">
    <property type="term" value="C:synaptonemal complex"/>
    <property type="evidence" value="ECO:0007669"/>
    <property type="project" value="InterPro"/>
</dbReference>
<keyword evidence="8" id="KW-1185">Reference proteome</keyword>
<dbReference type="GO" id="GO:0019789">
    <property type="term" value="F:SUMO transferase activity"/>
    <property type="evidence" value="ECO:0007669"/>
    <property type="project" value="InterPro"/>
</dbReference>
<evidence type="ECO:0000313" key="8">
    <source>
        <dbReference type="Proteomes" id="UP000092445"/>
    </source>
</evidence>
<dbReference type="InterPro" id="IPR042123">
    <property type="entry name" value="Zip3/RNF212-like"/>
</dbReference>
<dbReference type="Proteomes" id="UP000092445">
    <property type="component" value="Unassembled WGS sequence"/>
</dbReference>
<sequence length="289" mass="33877">MFPFSCNKCFRKYESTLQLHLSRCGHVICQNCLGSNCAVCSRPVKSLPISAKMPREVAEYFIDPLKYYQKFKQIAKFHREQQRLYAQHYLEVQKTEYKKLEEQMQGFSKLEQSLKSDLEAEREKVRKYKEQLACFERRMENGCYEQRPQPAKLRFNNSVATNSLKMFPQRATSLPTNTTLSLSSLATENRKRFLNADELGQKTTLIVIVFMFIPDMGLQDNQTIKRKLTSNNSISQDVLIASRNSEYFHLDKSYFCLPKACCCARTFSDLCDEFIEKKCHKENYYLKNV</sequence>
<dbReference type="VEuPathDB" id="VectorBase:GPAI029989"/>
<evidence type="ECO:0000256" key="1">
    <source>
        <dbReference type="ARBA" id="ARBA00022723"/>
    </source>
</evidence>
<evidence type="ECO:0000256" key="4">
    <source>
        <dbReference type="ARBA" id="ARBA00023254"/>
    </source>
</evidence>
<name>A0A1A9ZZQ6_GLOPL</name>
<accession>A0A1A9ZZQ6</accession>
<evidence type="ECO:0000313" key="7">
    <source>
        <dbReference type="EnsemblMetazoa" id="GPAI029989-PA"/>
    </source>
</evidence>
<evidence type="ECO:0000256" key="2">
    <source>
        <dbReference type="ARBA" id="ARBA00022771"/>
    </source>
</evidence>
<dbReference type="GO" id="GO:0016925">
    <property type="term" value="P:protein sumoylation"/>
    <property type="evidence" value="ECO:0007669"/>
    <property type="project" value="TreeGrafter"/>
</dbReference>
<dbReference type="GO" id="GO:0007131">
    <property type="term" value="P:reciprocal meiotic recombination"/>
    <property type="evidence" value="ECO:0007669"/>
    <property type="project" value="InterPro"/>
</dbReference>
<dbReference type="Pfam" id="PF14634">
    <property type="entry name" value="zf-RING_5"/>
    <property type="match status" value="1"/>
</dbReference>
<dbReference type="STRING" id="7398.A0A1A9ZZQ6"/>
<evidence type="ECO:0000256" key="3">
    <source>
        <dbReference type="ARBA" id="ARBA00022833"/>
    </source>
</evidence>
<dbReference type="PANTHER" id="PTHR22663">
    <property type="entry name" value="RING FINGER PROTEIN NARYA-RELATED"/>
    <property type="match status" value="1"/>
</dbReference>
<dbReference type="EnsemblMetazoa" id="GPAI029989-RA">
    <property type="protein sequence ID" value="GPAI029989-PA"/>
    <property type="gene ID" value="GPAI029989"/>
</dbReference>
<dbReference type="InterPro" id="IPR001841">
    <property type="entry name" value="Znf_RING"/>
</dbReference>
<proteinExistence type="predicted"/>
<keyword evidence="2" id="KW-0863">Zinc-finger</keyword>
<evidence type="ECO:0000259" key="6">
    <source>
        <dbReference type="Pfam" id="PF14634"/>
    </source>
</evidence>
<keyword evidence="4" id="KW-0469">Meiosis</keyword>
<keyword evidence="5" id="KW-0175">Coiled coil</keyword>